<evidence type="ECO:0000313" key="16">
    <source>
        <dbReference type="Proteomes" id="UP000001074"/>
    </source>
</evidence>
<feature type="binding site" description="in inhibited form" evidence="12">
    <location>
        <position position="93"/>
    </location>
    <ligand>
        <name>Zn(2+)</name>
        <dbReference type="ChEBI" id="CHEBI:29105"/>
        <label>2</label>
        <note>catalytic</note>
    </ligand>
</feature>
<dbReference type="SMART" id="SM00235">
    <property type="entry name" value="ZnMc"/>
    <property type="match status" value="1"/>
</dbReference>
<dbReference type="PANTHER" id="PTHR10201">
    <property type="entry name" value="MATRIX METALLOPROTEINASE"/>
    <property type="match status" value="1"/>
</dbReference>
<dbReference type="AlphaFoldDB" id="G1NYU4"/>
<dbReference type="SMART" id="SM00120">
    <property type="entry name" value="HX"/>
    <property type="match status" value="4"/>
</dbReference>
<dbReference type="PROSITE" id="PS51642">
    <property type="entry name" value="HEMOPEXIN_2"/>
    <property type="match status" value="3"/>
</dbReference>
<evidence type="ECO:0000256" key="5">
    <source>
        <dbReference type="ARBA" id="ARBA00022801"/>
    </source>
</evidence>
<dbReference type="InterPro" id="IPR001818">
    <property type="entry name" value="Pept_M10_metallopeptidase"/>
</dbReference>
<evidence type="ECO:0000256" key="4">
    <source>
        <dbReference type="ARBA" id="ARBA00022737"/>
    </source>
</evidence>
<dbReference type="EMBL" id="AAPE02043919">
    <property type="status" value="NOT_ANNOTATED_CDS"/>
    <property type="molecule type" value="Genomic_DNA"/>
</dbReference>
<dbReference type="CDD" id="cd04278">
    <property type="entry name" value="ZnMc_MMP"/>
    <property type="match status" value="1"/>
</dbReference>
<feature type="binding site" evidence="12">
    <location>
        <position position="201"/>
    </location>
    <ligand>
        <name>Ca(2+)</name>
        <dbReference type="ChEBI" id="CHEBI:29108"/>
        <label>3</label>
    </ligand>
</feature>
<evidence type="ECO:0000256" key="1">
    <source>
        <dbReference type="ARBA" id="ARBA00010370"/>
    </source>
</evidence>
<protein>
    <submittedName>
        <fullName evidence="15">Matrix metallopeptidase 28</fullName>
    </submittedName>
</protein>
<dbReference type="GO" id="GO:0030198">
    <property type="term" value="P:extracellular matrix organization"/>
    <property type="evidence" value="ECO:0007669"/>
    <property type="project" value="TreeGrafter"/>
</dbReference>
<dbReference type="Gene3D" id="2.110.10.10">
    <property type="entry name" value="Hemopexin-like domain"/>
    <property type="match status" value="1"/>
</dbReference>
<feature type="binding site" evidence="12">
    <location>
        <position position="261"/>
    </location>
    <ligand>
        <name>Zn(2+)</name>
        <dbReference type="ChEBI" id="CHEBI:29105"/>
        <label>2</label>
        <note>catalytic</note>
    </ligand>
</feature>
<dbReference type="GO" id="GO:0006508">
    <property type="term" value="P:proteolysis"/>
    <property type="evidence" value="ECO:0007669"/>
    <property type="project" value="UniProtKB-KW"/>
</dbReference>
<dbReference type="Ensembl" id="ENSMLUT00000002862.2">
    <property type="protein sequence ID" value="ENSMLUP00000002601.2"/>
    <property type="gene ID" value="ENSMLUG00000002856.2"/>
</dbReference>
<dbReference type="InterPro" id="IPR036375">
    <property type="entry name" value="Hemopexin-like_dom_sf"/>
</dbReference>
<feature type="binding site" evidence="12">
    <location>
        <position position="332"/>
    </location>
    <ligand>
        <name>Ca(2+)</name>
        <dbReference type="ChEBI" id="CHEBI:29108"/>
        <label>4</label>
    </ligand>
</feature>
<dbReference type="GO" id="GO:0008270">
    <property type="term" value="F:zinc ion binding"/>
    <property type="evidence" value="ECO:0007669"/>
    <property type="project" value="InterPro"/>
</dbReference>
<dbReference type="InterPro" id="IPR000585">
    <property type="entry name" value="Hemopexin-like_dom"/>
</dbReference>
<keyword evidence="7 12" id="KW-0106">Calcium</keyword>
<keyword evidence="16" id="KW-1185">Reference proteome</keyword>
<evidence type="ECO:0000256" key="3">
    <source>
        <dbReference type="ARBA" id="ARBA00022723"/>
    </source>
</evidence>
<dbReference type="GO" id="GO:0004222">
    <property type="term" value="F:metalloendopeptidase activity"/>
    <property type="evidence" value="ECO:0007669"/>
    <property type="project" value="InterPro"/>
</dbReference>
<evidence type="ECO:0000256" key="12">
    <source>
        <dbReference type="PIRSR" id="PIRSR621190-2"/>
    </source>
</evidence>
<dbReference type="PANTHER" id="PTHR10201:SF298">
    <property type="entry name" value="MATRIX METALLOPROTEINASE-28"/>
    <property type="match status" value="1"/>
</dbReference>
<dbReference type="Gene3D" id="3.40.390.10">
    <property type="entry name" value="Collagenase (Catalytic Domain)"/>
    <property type="match status" value="1"/>
</dbReference>
<feature type="active site" evidence="10">
    <location>
        <position position="244"/>
    </location>
</feature>
<dbReference type="InterPro" id="IPR021190">
    <property type="entry name" value="Pept_M10A"/>
</dbReference>
<feature type="repeat" description="Hemopexin" evidence="13">
    <location>
        <begin position="373"/>
        <end position="429"/>
    </location>
</feature>
<evidence type="ECO:0000259" key="14">
    <source>
        <dbReference type="SMART" id="SM00235"/>
    </source>
</evidence>
<dbReference type="InterPro" id="IPR002477">
    <property type="entry name" value="Peptidoglycan-bd-like"/>
</dbReference>
<dbReference type="InterPro" id="IPR006026">
    <property type="entry name" value="Peptidase_Metallo"/>
</dbReference>
<dbReference type="HOGENOM" id="CLU_015489_1_1_1"/>
<feature type="binding site" evidence="11">
    <location>
        <position position="247"/>
    </location>
    <ligand>
        <name>Zn(2+)</name>
        <dbReference type="ChEBI" id="CHEBI:29105"/>
        <label>2</label>
        <note>catalytic</note>
    </ligand>
</feature>
<comment type="cofactor">
    <cofactor evidence="12">
        <name>Zn(2+)</name>
        <dbReference type="ChEBI" id="CHEBI:29105"/>
    </cofactor>
    <text evidence="12">Binds 2 Zn(2+) ions per subunit.</text>
</comment>
<feature type="binding site" evidence="11">
    <location>
        <position position="253"/>
    </location>
    <ligand>
        <name>Zn(2+)</name>
        <dbReference type="ChEBI" id="CHEBI:29105"/>
        <label>2</label>
        <note>catalytic</note>
    </ligand>
</feature>
<keyword evidence="5" id="KW-0378">Hydrolase</keyword>
<evidence type="ECO:0000256" key="2">
    <source>
        <dbReference type="ARBA" id="ARBA00022670"/>
    </source>
</evidence>
<dbReference type="SUPFAM" id="SSF47090">
    <property type="entry name" value="PGBD-like"/>
    <property type="match status" value="1"/>
</dbReference>
<evidence type="ECO:0000256" key="7">
    <source>
        <dbReference type="ARBA" id="ARBA00022837"/>
    </source>
</evidence>
<feature type="binding site" evidence="11">
    <location>
        <position position="243"/>
    </location>
    <ligand>
        <name>Zn(2+)</name>
        <dbReference type="ChEBI" id="CHEBI:29105"/>
        <label>2</label>
        <note>catalytic</note>
    </ligand>
</feature>
<dbReference type="STRING" id="59463.ENSMLUP00000002601"/>
<comment type="similarity">
    <text evidence="1">Belongs to the peptidase M10A family.</text>
</comment>
<feature type="binding site" evidence="12">
    <location>
        <position position="209"/>
    </location>
    <ligand>
        <name>Zn(2+)</name>
        <dbReference type="ChEBI" id="CHEBI:29105"/>
        <label>1</label>
    </ligand>
</feature>
<dbReference type="Pfam" id="PF01471">
    <property type="entry name" value="PG_binding_1"/>
    <property type="match status" value="1"/>
</dbReference>
<gene>
    <name evidence="15" type="primary">MMP28</name>
</gene>
<keyword evidence="4" id="KW-0677">Repeat</keyword>
<feature type="repeat" description="Hemopexin" evidence="13">
    <location>
        <begin position="328"/>
        <end position="372"/>
    </location>
</feature>
<dbReference type="CDD" id="cd00094">
    <property type="entry name" value="HX"/>
    <property type="match status" value="1"/>
</dbReference>
<evidence type="ECO:0000313" key="15">
    <source>
        <dbReference type="Ensembl" id="ENSMLUP00000002601.2"/>
    </source>
</evidence>
<dbReference type="Proteomes" id="UP000001074">
    <property type="component" value="Unassembled WGS sequence"/>
</dbReference>
<dbReference type="InterPro" id="IPR024079">
    <property type="entry name" value="MetalloPept_cat_dom_sf"/>
</dbReference>
<dbReference type="Pfam" id="PF00413">
    <property type="entry name" value="Peptidase_M10"/>
    <property type="match status" value="1"/>
</dbReference>
<dbReference type="SUPFAM" id="SSF55486">
    <property type="entry name" value="Metalloproteases ('zincins'), catalytic domain"/>
    <property type="match status" value="1"/>
</dbReference>
<dbReference type="Pfam" id="PF00045">
    <property type="entry name" value="Hemopexin"/>
    <property type="match status" value="2"/>
</dbReference>
<dbReference type="FunCoup" id="G1NYU4">
    <property type="interactions" value="8"/>
</dbReference>
<feature type="repeat" description="Hemopexin" evidence="13">
    <location>
        <begin position="466"/>
        <end position="513"/>
    </location>
</feature>
<keyword evidence="8" id="KW-0482">Metalloprotease</keyword>
<dbReference type="PRINTS" id="PR00138">
    <property type="entry name" value="MATRIXIN"/>
</dbReference>
<dbReference type="InterPro" id="IPR033739">
    <property type="entry name" value="M10A_MMP"/>
</dbReference>
<feature type="binding site" evidence="12">
    <location>
        <position position="192"/>
    </location>
    <ligand>
        <name>Zn(2+)</name>
        <dbReference type="ChEBI" id="CHEBI:29105"/>
        <label>1</label>
    </ligand>
</feature>
<dbReference type="GO" id="GO:0031012">
    <property type="term" value="C:extracellular matrix"/>
    <property type="evidence" value="ECO:0007669"/>
    <property type="project" value="InterPro"/>
</dbReference>
<sequence length="523" mass="58331">ESRGVTAFFRAVPISQMGCILLAEPHQPGGVARIRRRVEAFLERYGYLSEQAPEAPSSTRFSNAIREFQWVSQLPISGVLDPATLHQMTLPRCGVADTDSQTARTEKVSALFAGRRAKMRRKKRFAKQGNKWYKQHLSYRLVNWPQHLPEPAVRGAVRAAFQLWSNVSALEFWEAPATGPADIRLTFFQGDHNDGLSNAFDGPGGALAHAFLLSPRRSALRLGTSAGLLSCRCGRNLFVVLAHEIGHTLGLTHSPAPRALMAPYYKRLGRDALLSWDDVLAVQSLYGKPQGGSVTTQLPGKLFTDFEAWDPHRSQGRRPETQGPKYCHSSFDAITVDRQQRLYIFQGSHFWEVGADGNVSEPHLLQERWAGLPPNIEAAAVSLENGDFYFFKGSRCWRFRGPKPVWGSLQLCRAGGLPRHPDAALFFPPLSRLVLFKGARYYVLAPGGLQVEPYYPRGLQDWGGVPEEVSGALPQPDGSVIFFRDDRYWHLDQTKLRVTASGRWAAELPWMGCWHVNSGGALF</sequence>
<evidence type="ECO:0000256" key="8">
    <source>
        <dbReference type="ARBA" id="ARBA00023049"/>
    </source>
</evidence>
<feature type="binding site" evidence="12">
    <location>
        <position position="202"/>
    </location>
    <ligand>
        <name>Ca(2+)</name>
        <dbReference type="ChEBI" id="CHEBI:29108"/>
        <label>3</label>
    </ligand>
</feature>
<dbReference type="InterPro" id="IPR018487">
    <property type="entry name" value="Hemopexin-like_repeat"/>
</dbReference>
<dbReference type="GO" id="GO:0005615">
    <property type="term" value="C:extracellular space"/>
    <property type="evidence" value="ECO:0007669"/>
    <property type="project" value="TreeGrafter"/>
</dbReference>
<keyword evidence="6 11" id="KW-0862">Zinc</keyword>
<feature type="binding site" evidence="12">
    <location>
        <position position="194"/>
    </location>
    <ligand>
        <name>Zn(2+)</name>
        <dbReference type="ChEBI" id="CHEBI:29105"/>
        <label>1</label>
    </ligand>
</feature>
<feature type="binding site" evidence="12">
    <location>
        <position position="379"/>
    </location>
    <ligand>
        <name>Ca(2+)</name>
        <dbReference type="ChEBI" id="CHEBI:29108"/>
        <label>5</label>
    </ligand>
</feature>
<dbReference type="GO" id="GO:0005737">
    <property type="term" value="C:cytoplasm"/>
    <property type="evidence" value="ECO:0007669"/>
    <property type="project" value="Ensembl"/>
</dbReference>
<proteinExistence type="inferred from homology"/>
<dbReference type="eggNOG" id="KOG1565">
    <property type="taxonomic scope" value="Eukaryota"/>
</dbReference>
<evidence type="ECO:0000256" key="13">
    <source>
        <dbReference type="PROSITE-ProRule" id="PRU01011"/>
    </source>
</evidence>
<keyword evidence="2" id="KW-0645">Protease</keyword>
<dbReference type="GeneTree" id="ENSGT00940000159596"/>
<keyword evidence="9" id="KW-0865">Zymogen</keyword>
<keyword evidence="3 11" id="KW-0479">Metal-binding</keyword>
<feature type="binding site" evidence="12">
    <location>
        <position position="424"/>
    </location>
    <ligand>
        <name>Ca(2+)</name>
        <dbReference type="ChEBI" id="CHEBI:29108"/>
        <label>5</label>
    </ligand>
</feature>
<evidence type="ECO:0000256" key="11">
    <source>
        <dbReference type="PIRSR" id="PIRSR001191-2"/>
    </source>
</evidence>
<feature type="domain" description="Peptidase metallopeptidase" evidence="14">
    <location>
        <begin position="128"/>
        <end position="288"/>
    </location>
</feature>
<dbReference type="FunFam" id="3.40.390.10:FF:000021">
    <property type="entry name" value="Matrix metallopeptidase 28"/>
    <property type="match status" value="1"/>
</dbReference>
<name>G1NYU4_MYOLU</name>
<evidence type="ECO:0000256" key="9">
    <source>
        <dbReference type="ARBA" id="ARBA00023145"/>
    </source>
</evidence>
<comment type="cofactor">
    <cofactor evidence="12">
        <name>Ca(2+)</name>
        <dbReference type="ChEBI" id="CHEBI:29108"/>
    </cofactor>
    <text evidence="12">Can bind about 5 Ca(2+) ions per subunit.</text>
</comment>
<reference evidence="15 16" key="1">
    <citation type="journal article" date="2011" name="Nature">
        <title>A high-resolution map of human evolutionary constraint using 29 mammals.</title>
        <authorList>
            <person name="Lindblad-Toh K."/>
            <person name="Garber M."/>
            <person name="Zuk O."/>
            <person name="Lin M.F."/>
            <person name="Parker B.J."/>
            <person name="Washietl S."/>
            <person name="Kheradpour P."/>
            <person name="Ernst J."/>
            <person name="Jordan G."/>
            <person name="Mauceli E."/>
            <person name="Ward L.D."/>
            <person name="Lowe C.B."/>
            <person name="Holloway A.K."/>
            <person name="Clamp M."/>
            <person name="Gnerre S."/>
            <person name="Alfoldi J."/>
            <person name="Beal K."/>
            <person name="Chang J."/>
            <person name="Clawson H."/>
            <person name="Cuff J."/>
            <person name="Di Palma F."/>
            <person name="Fitzgerald S."/>
            <person name="Flicek P."/>
            <person name="Guttman M."/>
            <person name="Hubisz M.J."/>
            <person name="Jaffe D.B."/>
            <person name="Jungreis I."/>
            <person name="Kent W.J."/>
            <person name="Kostka D."/>
            <person name="Lara M."/>
            <person name="Martins A.L."/>
            <person name="Massingham T."/>
            <person name="Moltke I."/>
            <person name="Raney B.J."/>
            <person name="Rasmussen M.D."/>
            <person name="Robinson J."/>
            <person name="Stark A."/>
            <person name="Vilella A.J."/>
            <person name="Wen J."/>
            <person name="Xie X."/>
            <person name="Zody M.C."/>
            <person name="Baldwin J."/>
            <person name="Bloom T."/>
            <person name="Chin C.W."/>
            <person name="Heiman D."/>
            <person name="Nicol R."/>
            <person name="Nusbaum C."/>
            <person name="Young S."/>
            <person name="Wilkinson J."/>
            <person name="Worley K.C."/>
            <person name="Kovar C.L."/>
            <person name="Muzny D.M."/>
            <person name="Gibbs R.A."/>
            <person name="Cree A."/>
            <person name="Dihn H.H."/>
            <person name="Fowler G."/>
            <person name="Jhangiani S."/>
            <person name="Joshi V."/>
            <person name="Lee S."/>
            <person name="Lewis L.R."/>
            <person name="Nazareth L.V."/>
            <person name="Okwuonu G."/>
            <person name="Santibanez J."/>
            <person name="Warren W.C."/>
            <person name="Mardis E.R."/>
            <person name="Weinstock G.M."/>
            <person name="Wilson R.K."/>
            <person name="Delehaunty K."/>
            <person name="Dooling D."/>
            <person name="Fronik C."/>
            <person name="Fulton L."/>
            <person name="Fulton B."/>
            <person name="Graves T."/>
            <person name="Minx P."/>
            <person name="Sodergren E."/>
            <person name="Birney E."/>
            <person name="Margulies E.H."/>
            <person name="Herrero J."/>
            <person name="Green E.D."/>
            <person name="Haussler D."/>
            <person name="Siepel A."/>
            <person name="Goldman N."/>
            <person name="Pollard K.S."/>
            <person name="Pedersen J.S."/>
            <person name="Lander E.S."/>
            <person name="Kellis M."/>
        </authorList>
    </citation>
    <scope>NUCLEOTIDE SEQUENCE [LARGE SCALE GENOMIC DNA]</scope>
</reference>
<dbReference type="GO" id="GO:0010760">
    <property type="term" value="P:negative regulation of macrophage chemotaxis"/>
    <property type="evidence" value="ECO:0007669"/>
    <property type="project" value="Ensembl"/>
</dbReference>
<dbReference type="InterPro" id="IPR036365">
    <property type="entry name" value="PGBD-like_sf"/>
</dbReference>
<dbReference type="GO" id="GO:0030574">
    <property type="term" value="P:collagen catabolic process"/>
    <property type="evidence" value="ECO:0007669"/>
    <property type="project" value="TreeGrafter"/>
</dbReference>
<evidence type="ECO:0000256" key="6">
    <source>
        <dbReference type="ARBA" id="ARBA00022833"/>
    </source>
</evidence>
<dbReference type="PIRSF" id="PIRSF001191">
    <property type="entry name" value="Peptidase_M10A_matrix"/>
    <property type="match status" value="1"/>
</dbReference>
<dbReference type="InParanoid" id="G1NYU4"/>
<dbReference type="OMA" id="RYWHLDQ"/>
<feature type="binding site" evidence="12">
    <location>
        <position position="334"/>
    </location>
    <ligand>
        <name>Ca(2+)</name>
        <dbReference type="ChEBI" id="CHEBI:29108"/>
        <label>5</label>
    </ligand>
</feature>
<organism evidence="15 16">
    <name type="scientific">Myotis lucifugus</name>
    <name type="common">Little brown bat</name>
    <dbReference type="NCBI Taxonomy" id="59463"/>
    <lineage>
        <taxon>Eukaryota</taxon>
        <taxon>Metazoa</taxon>
        <taxon>Chordata</taxon>
        <taxon>Craniata</taxon>
        <taxon>Vertebrata</taxon>
        <taxon>Euteleostomi</taxon>
        <taxon>Mammalia</taxon>
        <taxon>Eutheria</taxon>
        <taxon>Laurasiatheria</taxon>
        <taxon>Chiroptera</taxon>
        <taxon>Yangochiroptera</taxon>
        <taxon>Vespertilionidae</taxon>
        <taxon>Myotis</taxon>
    </lineage>
</organism>
<dbReference type="FunFam" id="2.110.10.10:FF:000014">
    <property type="entry name" value="Matrix metallopeptidase 28"/>
    <property type="match status" value="1"/>
</dbReference>
<reference evidence="15" key="2">
    <citation type="submission" date="2025-08" db="UniProtKB">
        <authorList>
            <consortium name="Ensembl"/>
        </authorList>
    </citation>
    <scope>IDENTIFICATION</scope>
</reference>
<dbReference type="SUPFAM" id="SSF50923">
    <property type="entry name" value="Hemopexin-like domain"/>
    <property type="match status" value="1"/>
</dbReference>
<accession>G1NYU4</accession>
<evidence type="ECO:0000256" key="10">
    <source>
        <dbReference type="PIRSR" id="PIRSR001191-1"/>
    </source>
</evidence>
<feature type="binding site" evidence="12">
    <location>
        <position position="182"/>
    </location>
    <ligand>
        <name>Ca(2+)</name>
        <dbReference type="ChEBI" id="CHEBI:29108"/>
        <label>2</label>
    </ligand>
</feature>
<reference evidence="15" key="3">
    <citation type="submission" date="2025-09" db="UniProtKB">
        <authorList>
            <consortium name="Ensembl"/>
        </authorList>
    </citation>
    <scope>IDENTIFICATION</scope>
</reference>